<name>A0A9W4P588_9EURO</name>
<keyword evidence="2" id="KW-1185">Reference proteome</keyword>
<reference evidence="1" key="1">
    <citation type="submission" date="2021-07" db="EMBL/GenBank/DDBJ databases">
        <authorList>
            <person name="Branca A.L. A."/>
        </authorList>
    </citation>
    <scope>NUCLEOTIDE SEQUENCE</scope>
</reference>
<evidence type="ECO:0000313" key="1">
    <source>
        <dbReference type="EMBL" id="CAG8893462.1"/>
    </source>
</evidence>
<dbReference type="Proteomes" id="UP001154252">
    <property type="component" value="Unassembled WGS sequence"/>
</dbReference>
<dbReference type="OrthoDB" id="3257981at2759"/>
<accession>A0A9W4P588</accession>
<gene>
    <name evidence="1" type="ORF">PEGY_LOCUS3566</name>
</gene>
<proteinExistence type="predicted"/>
<organism evidence="1 2">
    <name type="scientific">Penicillium egyptiacum</name>
    <dbReference type="NCBI Taxonomy" id="1303716"/>
    <lineage>
        <taxon>Eukaryota</taxon>
        <taxon>Fungi</taxon>
        <taxon>Dikarya</taxon>
        <taxon>Ascomycota</taxon>
        <taxon>Pezizomycotina</taxon>
        <taxon>Eurotiomycetes</taxon>
        <taxon>Eurotiomycetidae</taxon>
        <taxon>Eurotiales</taxon>
        <taxon>Aspergillaceae</taxon>
        <taxon>Penicillium</taxon>
    </lineage>
</organism>
<sequence length="53" mass="5530">MTSVEACLDSNNTPHCSLNVNVGADSGDLYWGADNCLYNEGATTKYGCATPAN</sequence>
<dbReference type="AlphaFoldDB" id="A0A9W4P588"/>
<comment type="caution">
    <text evidence="1">The sequence shown here is derived from an EMBL/GenBank/DDBJ whole genome shotgun (WGS) entry which is preliminary data.</text>
</comment>
<protein>
    <submittedName>
        <fullName evidence="1">Uncharacterized protein</fullName>
    </submittedName>
</protein>
<evidence type="ECO:0000313" key="2">
    <source>
        <dbReference type="Proteomes" id="UP001154252"/>
    </source>
</evidence>
<dbReference type="EMBL" id="CAJVRC010000846">
    <property type="protein sequence ID" value="CAG8893462.1"/>
    <property type="molecule type" value="Genomic_DNA"/>
</dbReference>